<protein>
    <submittedName>
        <fullName evidence="2">Glycosyltransferase</fullName>
    </submittedName>
</protein>
<evidence type="ECO:0000313" key="3">
    <source>
        <dbReference type="Proteomes" id="UP000426027"/>
    </source>
</evidence>
<dbReference type="Proteomes" id="UP000426027">
    <property type="component" value="Chromosome"/>
</dbReference>
<dbReference type="GO" id="GO:0016757">
    <property type="term" value="F:glycosyltransferase activity"/>
    <property type="evidence" value="ECO:0007669"/>
    <property type="project" value="TreeGrafter"/>
</dbReference>
<dbReference type="SUPFAM" id="SSF53756">
    <property type="entry name" value="UDP-Glycosyltransferase/glycogen phosphorylase"/>
    <property type="match status" value="1"/>
</dbReference>
<accession>A0A6I6GH38</accession>
<name>A0A6I6GH38_9BACT</name>
<dbReference type="PANTHER" id="PTHR46401:SF2">
    <property type="entry name" value="GLYCOSYLTRANSFERASE WBBK-RELATED"/>
    <property type="match status" value="1"/>
</dbReference>
<sequence>MHRGFETHIHDLATVCMQAPNRRFNVAVASAYNVPNSTYPHKKLLAISRNNRWLQHLTSNLHTQFHTEQLSILLPLLLHIHRIKPRVVYLGEYQLYCWLYKWRQLFGGQWQLCLHTGGQAMPGLFVPGKDWVHHVTDRFVASCRQQGFPDTHQFVLPHLITEQQPVVSAALANVQAAAHAPIVLSVGSLDESVKGMLSLLKALAQCGKPVYPILLGEASPETPAIEQYLQQHFGNAYYLGKATQPELAAWYQTADLLVSNSKAESFGLVMLEAMLQGTPVICHPWPGARWVFQDYAAYFTSSDIVGIAQTISQHVQRKNPAISAELRTYVQLRFGTSLAAQYITQLNKMLTA</sequence>
<dbReference type="Gene3D" id="3.40.50.2000">
    <property type="entry name" value="Glycogen Phosphorylase B"/>
    <property type="match status" value="1"/>
</dbReference>
<evidence type="ECO:0000313" key="2">
    <source>
        <dbReference type="EMBL" id="QGW29720.1"/>
    </source>
</evidence>
<evidence type="ECO:0000256" key="1">
    <source>
        <dbReference type="ARBA" id="ARBA00022679"/>
    </source>
</evidence>
<keyword evidence="3" id="KW-1185">Reference proteome</keyword>
<keyword evidence="1 2" id="KW-0808">Transferase</keyword>
<dbReference type="CDD" id="cd03801">
    <property type="entry name" value="GT4_PimA-like"/>
    <property type="match status" value="1"/>
</dbReference>
<dbReference type="RefSeq" id="WP_157480192.1">
    <property type="nucleotide sequence ID" value="NZ_CP046566.1"/>
</dbReference>
<organism evidence="2 3">
    <name type="scientific">Phnomibacter ginsenosidimutans</name>
    <dbReference type="NCBI Taxonomy" id="2676868"/>
    <lineage>
        <taxon>Bacteria</taxon>
        <taxon>Pseudomonadati</taxon>
        <taxon>Bacteroidota</taxon>
        <taxon>Chitinophagia</taxon>
        <taxon>Chitinophagales</taxon>
        <taxon>Chitinophagaceae</taxon>
        <taxon>Phnomibacter</taxon>
    </lineage>
</organism>
<dbReference type="AlphaFoldDB" id="A0A6I6GH38"/>
<dbReference type="KEGG" id="fls:GLV81_17780"/>
<dbReference type="Pfam" id="PF13692">
    <property type="entry name" value="Glyco_trans_1_4"/>
    <property type="match status" value="1"/>
</dbReference>
<dbReference type="EMBL" id="CP046566">
    <property type="protein sequence ID" value="QGW29720.1"/>
    <property type="molecule type" value="Genomic_DNA"/>
</dbReference>
<reference evidence="2 3" key="1">
    <citation type="submission" date="2019-11" db="EMBL/GenBank/DDBJ databases">
        <authorList>
            <person name="Im W.T."/>
        </authorList>
    </citation>
    <scope>NUCLEOTIDE SEQUENCE [LARGE SCALE GENOMIC DNA]</scope>
    <source>
        <strain evidence="2 3">SB-02</strain>
    </source>
</reference>
<gene>
    <name evidence="2" type="ORF">GLV81_17780</name>
</gene>
<dbReference type="PANTHER" id="PTHR46401">
    <property type="entry name" value="GLYCOSYLTRANSFERASE WBBK-RELATED"/>
    <property type="match status" value="1"/>
</dbReference>
<proteinExistence type="predicted"/>